<protein>
    <submittedName>
        <fullName evidence="3">TolC family protein</fullName>
    </submittedName>
</protein>
<dbReference type="AlphaFoldDB" id="A0A9D1GF90"/>
<dbReference type="Gene3D" id="1.20.1600.10">
    <property type="entry name" value="Outer membrane efflux proteins (OEP)"/>
    <property type="match status" value="1"/>
</dbReference>
<keyword evidence="2" id="KW-0449">Lipoprotein</keyword>
<dbReference type="GO" id="GO:0005886">
    <property type="term" value="C:plasma membrane"/>
    <property type="evidence" value="ECO:0007669"/>
    <property type="project" value="UniProtKB-SubCell"/>
</dbReference>
<dbReference type="SUPFAM" id="SSF56954">
    <property type="entry name" value="Outer membrane efflux proteins (OEP)"/>
    <property type="match status" value="1"/>
</dbReference>
<proteinExistence type="inferred from homology"/>
<dbReference type="Gene3D" id="2.20.200.10">
    <property type="entry name" value="Outer membrane efflux proteins (OEP)"/>
    <property type="match status" value="1"/>
</dbReference>
<organism evidence="3 4">
    <name type="scientific">Candidatus Caccoplasma intestinavium</name>
    <dbReference type="NCBI Taxonomy" id="2840716"/>
    <lineage>
        <taxon>Bacteria</taxon>
        <taxon>Pseudomonadati</taxon>
        <taxon>Bacteroidota</taxon>
        <taxon>Bacteroidia</taxon>
        <taxon>Bacteroidales</taxon>
        <taxon>Bacteroidaceae</taxon>
        <taxon>Bacteroidaceae incertae sedis</taxon>
        <taxon>Candidatus Caccoplasma</taxon>
    </lineage>
</organism>
<gene>
    <name evidence="3" type="ORF">IAD06_03885</name>
</gene>
<dbReference type="PANTHER" id="PTHR30203:SF31">
    <property type="entry name" value="RND EFFLUX SYSTEM, OUTER MEMBRANE LIPOPROTEIN, NODT"/>
    <property type="match status" value="1"/>
</dbReference>
<evidence type="ECO:0000256" key="1">
    <source>
        <dbReference type="ARBA" id="ARBA00007613"/>
    </source>
</evidence>
<dbReference type="GO" id="GO:0015562">
    <property type="term" value="F:efflux transmembrane transporter activity"/>
    <property type="evidence" value="ECO:0007669"/>
    <property type="project" value="InterPro"/>
</dbReference>
<dbReference type="Proteomes" id="UP000886722">
    <property type="component" value="Unassembled WGS sequence"/>
</dbReference>
<comment type="similarity">
    <text evidence="1 2">Belongs to the outer membrane factor (OMF) (TC 1.B.17) family.</text>
</comment>
<keyword evidence="2" id="KW-0812">Transmembrane</keyword>
<dbReference type="InterPro" id="IPR010131">
    <property type="entry name" value="MdtP/NodT-like"/>
</dbReference>
<dbReference type="InterPro" id="IPR003423">
    <property type="entry name" value="OMP_efflux"/>
</dbReference>
<evidence type="ECO:0000313" key="3">
    <source>
        <dbReference type="EMBL" id="HIT39164.1"/>
    </source>
</evidence>
<reference evidence="3" key="2">
    <citation type="journal article" date="2021" name="PeerJ">
        <title>Extensive microbial diversity within the chicken gut microbiome revealed by metagenomics and culture.</title>
        <authorList>
            <person name="Gilroy R."/>
            <person name="Ravi A."/>
            <person name="Getino M."/>
            <person name="Pursley I."/>
            <person name="Horton D.L."/>
            <person name="Alikhan N.F."/>
            <person name="Baker D."/>
            <person name="Gharbi K."/>
            <person name="Hall N."/>
            <person name="Watson M."/>
            <person name="Adriaenssens E.M."/>
            <person name="Foster-Nyarko E."/>
            <person name="Jarju S."/>
            <person name="Secka A."/>
            <person name="Antonio M."/>
            <person name="Oren A."/>
            <person name="Chaudhuri R.R."/>
            <person name="La Ragione R."/>
            <person name="Hildebrand F."/>
            <person name="Pallen M.J."/>
        </authorList>
    </citation>
    <scope>NUCLEOTIDE SEQUENCE</scope>
    <source>
        <strain evidence="3">21143</strain>
    </source>
</reference>
<keyword evidence="2" id="KW-1134">Transmembrane beta strand</keyword>
<reference evidence="3" key="1">
    <citation type="submission" date="2020-10" db="EMBL/GenBank/DDBJ databases">
        <authorList>
            <person name="Gilroy R."/>
        </authorList>
    </citation>
    <scope>NUCLEOTIDE SEQUENCE</scope>
    <source>
        <strain evidence="3">21143</strain>
    </source>
</reference>
<comment type="subcellular location">
    <subcellularLocation>
        <location evidence="2">Cell membrane</location>
        <topology evidence="2">Lipid-anchor</topology>
    </subcellularLocation>
</comment>
<accession>A0A9D1GF90</accession>
<comment type="caution">
    <text evidence="3">The sequence shown here is derived from an EMBL/GenBank/DDBJ whole genome shotgun (WGS) entry which is preliminary data.</text>
</comment>
<name>A0A9D1GF90_9BACT</name>
<dbReference type="NCBIfam" id="TIGR01845">
    <property type="entry name" value="outer_NodT"/>
    <property type="match status" value="1"/>
</dbReference>
<dbReference type="PANTHER" id="PTHR30203">
    <property type="entry name" value="OUTER MEMBRANE CATION EFFLUX PROTEIN"/>
    <property type="match status" value="1"/>
</dbReference>
<evidence type="ECO:0000313" key="4">
    <source>
        <dbReference type="Proteomes" id="UP000886722"/>
    </source>
</evidence>
<evidence type="ECO:0000256" key="2">
    <source>
        <dbReference type="RuleBase" id="RU362097"/>
    </source>
</evidence>
<sequence>MKKFFLFRSNRILPIAVVLFVFSVSAQKPVGERHLSRPLPESWSGDSLFVQQLPVTGRWWLSLDDSLLDSLITVSFVNSPDLKTVFYRVRASHAALRMKQSGYYPSLGASFGWNKTQTSGRVSDSYTPTREQYFSGALTTSWEIDLFGSTYLRVRSQKAQYQVSIESYNAALVSLAAQVSSAYAQLRMFQQQVIVARRNIDSQKSILDMTEVRYETGLASQLDVAQARSVYYSTLATIPSLEASVVVQINLLALLVGTHPQALMSVLEKERPIPDYRTIVPVGVPANLLRQRPDIRAAEQSVVSAAALVGASRSDYMPHLVLTGSIGFESKKMDTFFDHRSLTYSIVPTLSWTLFQGRQYTQATRQAKAEWRASIEQYNLAVLTAVQEVDNAMVNYKGAVKQLNVLYDLVEQGKITLNLSLDLYKRGLSTFQNVLDAQRSLLDYQNGLVSAQGAALSAVIDLYRALGGGWDNGSSE</sequence>
<dbReference type="Pfam" id="PF02321">
    <property type="entry name" value="OEP"/>
    <property type="match status" value="2"/>
</dbReference>
<keyword evidence="2" id="KW-0564">Palmitate</keyword>
<keyword evidence="2" id="KW-0472">Membrane</keyword>
<dbReference type="EMBL" id="DVKT01000032">
    <property type="protein sequence ID" value="HIT39164.1"/>
    <property type="molecule type" value="Genomic_DNA"/>
</dbReference>